<dbReference type="WBParaSite" id="sdigi.contig131.g4972.t1">
    <property type="protein sequence ID" value="sdigi.contig131.g4972.t1"/>
    <property type="gene ID" value="sdigi.contig131.g4972"/>
</dbReference>
<sequence length="300" mass="34375">MRLVRVSSIGGFQSRDECYKNNNTTDKHATDSEQKEHRWEKNLCQRNEPPFVLHSLYHHVHVVLVSSPSFLQVLMADKITHITVALGRLEQQYVEHKEKFEKWKLNNIAQCGTETYNKYVEEFNEWEKGVKEQQRQLIEERNSLIAPQDLDTTLDGLLAQISPKDFILAVVMMTSKDPTFFPALLSALQKVQAYDEARQASIYQAYAASAASYAPSTSRQYPSQIQYSSIKTLRTANTSHPYGVVRLDASVDVTKRPYDHRLVGATKADELTARKNYRGPSPVRDYRNPSTLPFRDFSQA</sequence>
<dbReference type="Proteomes" id="UP000887581">
    <property type="component" value="Unplaced"/>
</dbReference>
<proteinExistence type="predicted"/>
<name>A0A915PKY3_9BILA</name>
<keyword evidence="3" id="KW-1185">Reference proteome</keyword>
<evidence type="ECO:0000313" key="3">
    <source>
        <dbReference type="Proteomes" id="UP000887581"/>
    </source>
</evidence>
<feature type="coiled-coil region" evidence="1">
    <location>
        <begin position="86"/>
        <end position="136"/>
    </location>
</feature>
<keyword evidence="1" id="KW-0175">Coiled coil</keyword>
<protein>
    <submittedName>
        <fullName evidence="4">Uncharacterized protein</fullName>
    </submittedName>
</protein>
<dbReference type="AlphaFoldDB" id="A0A915PKY3"/>
<feature type="region of interest" description="Disordered" evidence="2">
    <location>
        <begin position="276"/>
        <end position="300"/>
    </location>
</feature>
<reference evidence="4" key="1">
    <citation type="submission" date="2022-11" db="UniProtKB">
        <authorList>
            <consortium name="WormBaseParasite"/>
        </authorList>
    </citation>
    <scope>IDENTIFICATION</scope>
</reference>
<evidence type="ECO:0000256" key="1">
    <source>
        <dbReference type="SAM" id="Coils"/>
    </source>
</evidence>
<accession>A0A915PKY3</accession>
<organism evidence="3 4">
    <name type="scientific">Setaria digitata</name>
    <dbReference type="NCBI Taxonomy" id="48799"/>
    <lineage>
        <taxon>Eukaryota</taxon>
        <taxon>Metazoa</taxon>
        <taxon>Ecdysozoa</taxon>
        <taxon>Nematoda</taxon>
        <taxon>Chromadorea</taxon>
        <taxon>Rhabditida</taxon>
        <taxon>Spirurina</taxon>
        <taxon>Spiruromorpha</taxon>
        <taxon>Filarioidea</taxon>
        <taxon>Setariidae</taxon>
        <taxon>Setaria</taxon>
    </lineage>
</organism>
<evidence type="ECO:0000313" key="4">
    <source>
        <dbReference type="WBParaSite" id="sdigi.contig131.g4972.t1"/>
    </source>
</evidence>
<evidence type="ECO:0000256" key="2">
    <source>
        <dbReference type="SAM" id="MobiDB-lite"/>
    </source>
</evidence>